<protein>
    <recommendedName>
        <fullName evidence="2">Antitoxin</fullName>
    </recommendedName>
</protein>
<organism evidence="3 4">
    <name type="scientific">Candidatus Geothrix odensensis</name>
    <dbReference type="NCBI Taxonomy" id="2954440"/>
    <lineage>
        <taxon>Bacteria</taxon>
        <taxon>Pseudomonadati</taxon>
        <taxon>Acidobacteriota</taxon>
        <taxon>Holophagae</taxon>
        <taxon>Holophagales</taxon>
        <taxon>Holophagaceae</taxon>
        <taxon>Geothrix</taxon>
    </lineage>
</organism>
<dbReference type="EMBL" id="JADKCH010000018">
    <property type="protein sequence ID" value="MBK8573444.1"/>
    <property type="molecule type" value="Genomic_DNA"/>
</dbReference>
<gene>
    <name evidence="3" type="ORF">IPN91_12570</name>
</gene>
<evidence type="ECO:0000256" key="2">
    <source>
        <dbReference type="RuleBase" id="RU362080"/>
    </source>
</evidence>
<dbReference type="SUPFAM" id="SSF143120">
    <property type="entry name" value="YefM-like"/>
    <property type="match status" value="1"/>
</dbReference>
<dbReference type="Gene3D" id="3.40.1620.10">
    <property type="entry name" value="YefM-like domain"/>
    <property type="match status" value="1"/>
</dbReference>
<dbReference type="PANTHER" id="PTHR33713">
    <property type="entry name" value="ANTITOXIN YAFN-RELATED"/>
    <property type="match status" value="1"/>
</dbReference>
<dbReference type="Pfam" id="PF02604">
    <property type="entry name" value="PhdYeFM_antitox"/>
    <property type="match status" value="1"/>
</dbReference>
<accession>A0A936F3H5</accession>
<comment type="caution">
    <text evidence="3">The sequence shown here is derived from an EMBL/GenBank/DDBJ whole genome shotgun (WGS) entry which is preliminary data.</text>
</comment>
<dbReference type="InterPro" id="IPR051405">
    <property type="entry name" value="phD/YefM_antitoxin"/>
</dbReference>
<dbReference type="NCBIfam" id="TIGR01552">
    <property type="entry name" value="phd_fam"/>
    <property type="match status" value="1"/>
</dbReference>
<comment type="function">
    <text evidence="2">Antitoxin component of a type II toxin-antitoxin (TA) system.</text>
</comment>
<name>A0A936F3H5_9BACT</name>
<reference evidence="3 4" key="1">
    <citation type="submission" date="2020-10" db="EMBL/GenBank/DDBJ databases">
        <title>Connecting structure to function with the recovery of over 1000 high-quality activated sludge metagenome-assembled genomes encoding full-length rRNA genes using long-read sequencing.</title>
        <authorList>
            <person name="Singleton C.M."/>
            <person name="Petriglieri F."/>
            <person name="Kristensen J.M."/>
            <person name="Kirkegaard R.H."/>
            <person name="Michaelsen T.Y."/>
            <person name="Andersen M.H."/>
            <person name="Karst S.M."/>
            <person name="Dueholm M.S."/>
            <person name="Nielsen P.H."/>
            <person name="Albertsen M."/>
        </authorList>
    </citation>
    <scope>NUCLEOTIDE SEQUENCE [LARGE SCALE GENOMIC DNA]</scope>
    <source>
        <strain evidence="3">OdNE_18-Q3-R46-58_MAXAC.008</strain>
    </source>
</reference>
<evidence type="ECO:0000313" key="4">
    <source>
        <dbReference type="Proteomes" id="UP000709959"/>
    </source>
</evidence>
<dbReference type="PANTHER" id="PTHR33713:SF6">
    <property type="entry name" value="ANTITOXIN YEFM"/>
    <property type="match status" value="1"/>
</dbReference>
<proteinExistence type="inferred from homology"/>
<dbReference type="InterPro" id="IPR036165">
    <property type="entry name" value="YefM-like_sf"/>
</dbReference>
<dbReference type="Proteomes" id="UP000709959">
    <property type="component" value="Unassembled WGS sequence"/>
</dbReference>
<comment type="similarity">
    <text evidence="1 2">Belongs to the phD/YefM antitoxin family.</text>
</comment>
<dbReference type="InterPro" id="IPR006442">
    <property type="entry name" value="Antitoxin_Phd/YefM"/>
</dbReference>
<dbReference type="AlphaFoldDB" id="A0A936F3H5"/>
<evidence type="ECO:0000256" key="1">
    <source>
        <dbReference type="ARBA" id="ARBA00009981"/>
    </source>
</evidence>
<evidence type="ECO:0000313" key="3">
    <source>
        <dbReference type="EMBL" id="MBK8573444.1"/>
    </source>
</evidence>
<sequence length="86" mass="9499">MLKLVPVTEVKRHATEVIANLKKTQSAVMVTENGQEAAVMVAVDTWNSLQRRLEILDLVAKGVADLRAGRVTSQEDAKLRLARFAQ</sequence>